<dbReference type="Proteomes" id="UP000001294">
    <property type="component" value="Unassembled WGS sequence"/>
</dbReference>
<evidence type="ECO:0000256" key="1">
    <source>
        <dbReference type="SAM" id="Phobius"/>
    </source>
</evidence>
<evidence type="ECO:0000313" key="2">
    <source>
        <dbReference type="EMBL" id="EEA26634.1"/>
    </source>
</evidence>
<protein>
    <submittedName>
        <fullName evidence="2">Low affinity iron transporter, putative</fullName>
    </submittedName>
</protein>
<keyword evidence="1" id="KW-1133">Transmembrane helix</keyword>
<feature type="transmembrane region" description="Helical" evidence="1">
    <location>
        <begin position="228"/>
        <end position="248"/>
    </location>
</feature>
<feature type="transmembrane region" description="Helical" evidence="1">
    <location>
        <begin position="337"/>
        <end position="356"/>
    </location>
</feature>
<evidence type="ECO:0000313" key="3">
    <source>
        <dbReference type="Proteomes" id="UP000001294"/>
    </source>
</evidence>
<keyword evidence="1" id="KW-0472">Membrane</keyword>
<feature type="transmembrane region" description="Helical" evidence="1">
    <location>
        <begin position="301"/>
        <end position="325"/>
    </location>
</feature>
<sequence length="529" mass="60302">MFGRILKAARKPGAIGAVHGVAPIQAFPEKADRNDEEKASDTPFFQNQEKSRLLDRWLDKVVRASGSEIVFYGILAALLVWALLGIPFGRTENWQVIISDVQAIFSYAYDSLLVRQQINMYDREMMVAAQMQSRIRSHLRMLSKAQDELIREQKTALSNPCNQELLVKLENYDDDKQVLLPPEGRFSRFITTVSHILGHIVLAGVFWIAIFVWLGIGPLFSFSDSWQLYMNSATSAWMVLYFTFLANIRERHNTHERKCLTSLFAIDCSLEAHLRVLTQDRESNPEVVLTAPKVNKLQRAIFYYADFVGTLVGIGIFVTVMITWLAVGPVFHFSSNWWLFIGTYAGLIGMHDGFVLRNMQARFSSYVENEMDVLHQLDKDVFQRIGLTLPPLKQADRQFTLSERVSIVVDKVSAHELTVLAGVITLIGLVIGASAMQWTLTGQLLCNVPPSIIESFLMMILVTGHNLNDDRKRSELQTLYGRRILLLRYARYMAHRRADKMMDTPDMELKELPVIKTTLETASDDQIQY</sequence>
<dbReference type="VEuPathDB" id="FungiDB:PMAA_015560"/>
<keyword evidence="3" id="KW-1185">Reference proteome</keyword>
<dbReference type="PhylomeDB" id="B6Q792"/>
<dbReference type="HOGENOM" id="CLU_028340_0_0_1"/>
<dbReference type="InterPro" id="IPR007251">
    <property type="entry name" value="Iron_permease_Fet4"/>
</dbReference>
<name>B6Q792_TALMQ</name>
<accession>B6Q792</accession>
<feature type="transmembrane region" description="Helical" evidence="1">
    <location>
        <begin position="448"/>
        <end position="467"/>
    </location>
</feature>
<dbReference type="Pfam" id="PF04120">
    <property type="entry name" value="Iron_permease"/>
    <property type="match status" value="2"/>
</dbReference>
<dbReference type="AlphaFoldDB" id="B6Q792"/>
<dbReference type="EMBL" id="DS995899">
    <property type="protein sequence ID" value="EEA26634.1"/>
    <property type="molecule type" value="Genomic_DNA"/>
</dbReference>
<feature type="transmembrane region" description="Helical" evidence="1">
    <location>
        <begin position="69"/>
        <end position="88"/>
    </location>
</feature>
<proteinExistence type="predicted"/>
<dbReference type="OrthoDB" id="2224262at2759"/>
<dbReference type="GO" id="GO:0055085">
    <property type="term" value="P:transmembrane transport"/>
    <property type="evidence" value="ECO:0007669"/>
    <property type="project" value="InterPro"/>
</dbReference>
<feature type="transmembrane region" description="Helical" evidence="1">
    <location>
        <begin position="196"/>
        <end position="216"/>
    </location>
</feature>
<dbReference type="STRING" id="441960.B6Q792"/>
<gene>
    <name evidence="2" type="ORF">PMAA_015560</name>
</gene>
<reference evidence="3" key="1">
    <citation type="journal article" date="2015" name="Genome Announc.">
        <title>Genome sequence of the AIDS-associated pathogen Penicillium marneffei (ATCC18224) and its near taxonomic relative Talaromyces stipitatus (ATCC10500).</title>
        <authorList>
            <person name="Nierman W.C."/>
            <person name="Fedorova-Abrams N.D."/>
            <person name="Andrianopoulos A."/>
        </authorList>
    </citation>
    <scope>NUCLEOTIDE SEQUENCE [LARGE SCALE GENOMIC DNA]</scope>
    <source>
        <strain evidence="3">ATCC 18224 / CBS 334.59 / QM 7333</strain>
    </source>
</reference>
<organism evidence="2 3">
    <name type="scientific">Talaromyces marneffei (strain ATCC 18224 / CBS 334.59 / QM 7333)</name>
    <name type="common">Penicillium marneffei</name>
    <dbReference type="NCBI Taxonomy" id="441960"/>
    <lineage>
        <taxon>Eukaryota</taxon>
        <taxon>Fungi</taxon>
        <taxon>Dikarya</taxon>
        <taxon>Ascomycota</taxon>
        <taxon>Pezizomycotina</taxon>
        <taxon>Eurotiomycetes</taxon>
        <taxon>Eurotiomycetidae</taxon>
        <taxon>Eurotiales</taxon>
        <taxon>Trichocomaceae</taxon>
        <taxon>Talaromyces</taxon>
        <taxon>Talaromyces sect. Talaromyces</taxon>
    </lineage>
</organism>
<feature type="transmembrane region" description="Helical" evidence="1">
    <location>
        <begin position="417"/>
        <end position="436"/>
    </location>
</feature>
<keyword evidence="1" id="KW-0812">Transmembrane</keyword>